<dbReference type="GO" id="GO:0051536">
    <property type="term" value="F:iron-sulfur cluster binding"/>
    <property type="evidence" value="ECO:0007669"/>
    <property type="project" value="InterPro"/>
</dbReference>
<dbReference type="PANTHER" id="PTHR11178:SF1">
    <property type="entry name" value="NFU1 IRON-SULFUR CLUSTER SCAFFOLD HOMOLOG, MITOCHONDRIAL"/>
    <property type="match status" value="1"/>
</dbReference>
<sequence length="74" mass="7865">MQTKIEEVLTMIRPALRMDGGGIELVAYDAEKGIVSVKMQGACVGCPMSQITLKMGVEAALRDAIPSITEVISV</sequence>
<dbReference type="AlphaFoldDB" id="A0A1F7V9C9"/>
<dbReference type="SUPFAM" id="SSF117916">
    <property type="entry name" value="Fe-S cluster assembly (FSCA) domain-like"/>
    <property type="match status" value="1"/>
</dbReference>
<dbReference type="EMBL" id="MGEQ01000003">
    <property type="protein sequence ID" value="OGL87129.1"/>
    <property type="molecule type" value="Genomic_DNA"/>
</dbReference>
<dbReference type="InterPro" id="IPR034904">
    <property type="entry name" value="FSCA_dom_sf"/>
</dbReference>
<comment type="caution">
    <text evidence="3">The sequence shown here is derived from an EMBL/GenBank/DDBJ whole genome shotgun (WGS) entry which is preliminary data.</text>
</comment>
<evidence type="ECO:0000313" key="4">
    <source>
        <dbReference type="Proteomes" id="UP000176593"/>
    </source>
</evidence>
<dbReference type="Gene3D" id="3.30.300.130">
    <property type="entry name" value="Fe-S cluster assembly (FSCA)"/>
    <property type="match status" value="1"/>
</dbReference>
<gene>
    <name evidence="3" type="ORF">A3I41_03815</name>
</gene>
<evidence type="ECO:0000256" key="1">
    <source>
        <dbReference type="ARBA" id="ARBA00006420"/>
    </source>
</evidence>
<dbReference type="GO" id="GO:0016226">
    <property type="term" value="P:iron-sulfur cluster assembly"/>
    <property type="evidence" value="ECO:0007669"/>
    <property type="project" value="InterPro"/>
</dbReference>
<proteinExistence type="inferred from homology"/>
<comment type="similarity">
    <text evidence="1">Belongs to the NifU family.</text>
</comment>
<evidence type="ECO:0000259" key="2">
    <source>
        <dbReference type="Pfam" id="PF01106"/>
    </source>
</evidence>
<dbReference type="PANTHER" id="PTHR11178">
    <property type="entry name" value="IRON-SULFUR CLUSTER SCAFFOLD PROTEIN NFU-RELATED"/>
    <property type="match status" value="1"/>
</dbReference>
<dbReference type="Pfam" id="PF01106">
    <property type="entry name" value="NifU"/>
    <property type="match status" value="1"/>
</dbReference>
<name>A0A1F7V9C9_9BACT</name>
<dbReference type="InterPro" id="IPR001075">
    <property type="entry name" value="NIF_FeS_clus_asmbl_NifU_C"/>
</dbReference>
<feature type="domain" description="NIF system FeS cluster assembly NifU C-terminal" evidence="2">
    <location>
        <begin position="5"/>
        <end position="72"/>
    </location>
</feature>
<dbReference type="Proteomes" id="UP000176593">
    <property type="component" value="Unassembled WGS sequence"/>
</dbReference>
<evidence type="ECO:0000313" key="3">
    <source>
        <dbReference type="EMBL" id="OGL87129.1"/>
    </source>
</evidence>
<reference evidence="3 4" key="1">
    <citation type="journal article" date="2016" name="Nat. Commun.">
        <title>Thousands of microbial genomes shed light on interconnected biogeochemical processes in an aquifer system.</title>
        <authorList>
            <person name="Anantharaman K."/>
            <person name="Brown C.T."/>
            <person name="Hug L.A."/>
            <person name="Sharon I."/>
            <person name="Castelle C.J."/>
            <person name="Probst A.J."/>
            <person name="Thomas B.C."/>
            <person name="Singh A."/>
            <person name="Wilkins M.J."/>
            <person name="Karaoz U."/>
            <person name="Brodie E.L."/>
            <person name="Williams K.H."/>
            <person name="Hubbard S.S."/>
            <person name="Banfield J.F."/>
        </authorList>
    </citation>
    <scope>NUCLEOTIDE SEQUENCE [LARGE SCALE GENOMIC DNA]</scope>
</reference>
<accession>A0A1F7V9C9</accession>
<organism evidence="3 4">
    <name type="scientific">Candidatus Uhrbacteria bacterium RIFCSPLOWO2_02_FULL_48_18</name>
    <dbReference type="NCBI Taxonomy" id="1802408"/>
    <lineage>
        <taxon>Bacteria</taxon>
        <taxon>Candidatus Uhriibacteriota</taxon>
    </lineage>
</organism>
<dbReference type="GO" id="GO:0005506">
    <property type="term" value="F:iron ion binding"/>
    <property type="evidence" value="ECO:0007669"/>
    <property type="project" value="InterPro"/>
</dbReference>
<protein>
    <recommendedName>
        <fullName evidence="2">NIF system FeS cluster assembly NifU C-terminal domain-containing protein</fullName>
    </recommendedName>
</protein>